<protein>
    <recommendedName>
        <fullName evidence="4">DNA polymerase IV</fullName>
        <shortName evidence="4">Pol IV</shortName>
        <ecNumber evidence="4">2.7.7.7</ecNumber>
    </recommendedName>
</protein>
<dbReference type="EMBL" id="JACBZD010000001">
    <property type="protein sequence ID" value="NYI07087.1"/>
    <property type="molecule type" value="Genomic_DNA"/>
</dbReference>
<dbReference type="GO" id="GO:0042276">
    <property type="term" value="P:error-prone translesion synthesis"/>
    <property type="evidence" value="ECO:0007669"/>
    <property type="project" value="TreeGrafter"/>
</dbReference>
<dbReference type="InterPro" id="IPR043502">
    <property type="entry name" value="DNA/RNA_pol_sf"/>
</dbReference>
<gene>
    <name evidence="4" type="primary">dinB</name>
    <name evidence="7" type="ORF">FHU37_004030</name>
</gene>
<sequence length="434" mass="46552">MSPRTTPRPAVPTLPPRAAGHSGAPGGRRPPVPSGPLPTVMHVDMDAFYASVELRRRPDLGDRPLIVGATGPRGVVLSANYPARARGVHAAQPVSRARRLCPDALVVAPDPEEYATVSAGVMELLHALCARVEPLPPDEAFLDLRGLPGVGGRADLLAFGELVRARIADEQGIPASVGIAASKLVAKTAASRAKPDGLLLVEPAETVAFLHPLPAAALLGVGPRTEELLARYGLHTVGEIAHTPLGTLRRILGATAADRLHEAAWGRDDRPVVPERRERSVGGEHTYPRDVDDPEVIRRTLLALAQRTAATLRTHEARGRTVVLKIRFADFTTITRSRTLPRPTDLAHELYAQAVALFAGLGLQRARIRLTGLRVEGLVHGEQPEQLPIDGLDGGRAGSPDTRWRQVERAIDRAAERFGRDAVRPASLLRRPPG</sequence>
<dbReference type="InterPro" id="IPR017961">
    <property type="entry name" value="DNA_pol_Y-fam_little_finger"/>
</dbReference>
<dbReference type="SUPFAM" id="SSF56672">
    <property type="entry name" value="DNA/RNA polymerases"/>
    <property type="match status" value="1"/>
</dbReference>
<keyword evidence="4" id="KW-0238">DNA-binding</keyword>
<dbReference type="Pfam" id="PF11799">
    <property type="entry name" value="IMS_C"/>
    <property type="match status" value="1"/>
</dbReference>
<dbReference type="GO" id="GO:0003887">
    <property type="term" value="F:DNA-directed DNA polymerase activity"/>
    <property type="evidence" value="ECO:0007669"/>
    <property type="project" value="UniProtKB-UniRule"/>
</dbReference>
<dbReference type="PANTHER" id="PTHR11076:SF33">
    <property type="entry name" value="DNA POLYMERASE KAPPA"/>
    <property type="match status" value="1"/>
</dbReference>
<dbReference type="Gene3D" id="3.40.1170.60">
    <property type="match status" value="1"/>
</dbReference>
<reference evidence="7 8" key="1">
    <citation type="submission" date="2020-07" db="EMBL/GenBank/DDBJ databases">
        <title>Sequencing the genomes of 1000 actinobacteria strains.</title>
        <authorList>
            <person name="Klenk H.-P."/>
        </authorList>
    </citation>
    <scope>NUCLEOTIDE SEQUENCE [LARGE SCALE GENOMIC DNA]</scope>
    <source>
        <strain evidence="7 8">DSM 42178</strain>
    </source>
</reference>
<dbReference type="PANTHER" id="PTHR11076">
    <property type="entry name" value="DNA REPAIR POLYMERASE UMUC / TRANSFERASE FAMILY MEMBER"/>
    <property type="match status" value="1"/>
</dbReference>
<keyword evidence="4" id="KW-0239">DNA-directed DNA polymerase</keyword>
<dbReference type="GO" id="GO:0005829">
    <property type="term" value="C:cytosol"/>
    <property type="evidence" value="ECO:0007669"/>
    <property type="project" value="TreeGrafter"/>
</dbReference>
<keyword evidence="4 7" id="KW-0808">Transferase</keyword>
<dbReference type="InterPro" id="IPR036775">
    <property type="entry name" value="DNA_pol_Y-fam_lit_finger_sf"/>
</dbReference>
<evidence type="ECO:0000256" key="2">
    <source>
        <dbReference type="ARBA" id="ARBA00025589"/>
    </source>
</evidence>
<dbReference type="PROSITE" id="PS50173">
    <property type="entry name" value="UMUC"/>
    <property type="match status" value="1"/>
</dbReference>
<dbReference type="GO" id="GO:0006281">
    <property type="term" value="P:DNA repair"/>
    <property type="evidence" value="ECO:0007669"/>
    <property type="project" value="UniProtKB-UniRule"/>
</dbReference>
<keyword evidence="4" id="KW-0235">DNA replication</keyword>
<dbReference type="SUPFAM" id="SSF100879">
    <property type="entry name" value="Lesion bypass DNA polymerase (Y-family), little finger domain"/>
    <property type="match status" value="1"/>
</dbReference>
<dbReference type="GO" id="GO:0006261">
    <property type="term" value="P:DNA-templated DNA replication"/>
    <property type="evidence" value="ECO:0007669"/>
    <property type="project" value="UniProtKB-UniRule"/>
</dbReference>
<organism evidence="7 8">
    <name type="scientific">Allostreptomyces psammosilenae</name>
    <dbReference type="NCBI Taxonomy" id="1892865"/>
    <lineage>
        <taxon>Bacteria</taxon>
        <taxon>Bacillati</taxon>
        <taxon>Actinomycetota</taxon>
        <taxon>Actinomycetes</taxon>
        <taxon>Kitasatosporales</taxon>
        <taxon>Streptomycetaceae</taxon>
        <taxon>Allostreptomyces</taxon>
    </lineage>
</organism>
<dbReference type="GO" id="GO:0000287">
    <property type="term" value="F:magnesium ion binding"/>
    <property type="evidence" value="ECO:0007669"/>
    <property type="project" value="UniProtKB-UniRule"/>
</dbReference>
<keyword evidence="4" id="KW-0963">Cytoplasm</keyword>
<dbReference type="Gene3D" id="1.10.150.20">
    <property type="entry name" value="5' to 3' exonuclease, C-terminal subdomain"/>
    <property type="match status" value="1"/>
</dbReference>
<feature type="site" description="Substrate discrimination" evidence="4">
    <location>
        <position position="49"/>
    </location>
</feature>
<dbReference type="Pfam" id="PF00817">
    <property type="entry name" value="IMS"/>
    <property type="match status" value="1"/>
</dbReference>
<name>A0A852ZZ33_9ACTN</name>
<accession>A0A852ZZ33</accession>
<evidence type="ECO:0000313" key="7">
    <source>
        <dbReference type="EMBL" id="NYI07087.1"/>
    </source>
</evidence>
<evidence type="ECO:0000259" key="6">
    <source>
        <dbReference type="PROSITE" id="PS50173"/>
    </source>
</evidence>
<comment type="similarity">
    <text evidence="1 4">Belongs to the DNA polymerase type-Y family.</text>
</comment>
<proteinExistence type="inferred from homology"/>
<feature type="region of interest" description="Disordered" evidence="5">
    <location>
        <begin position="1"/>
        <end position="37"/>
    </location>
</feature>
<keyword evidence="4" id="KW-0479">Metal-binding</keyword>
<dbReference type="InterPro" id="IPR001126">
    <property type="entry name" value="UmuC"/>
</dbReference>
<feature type="binding site" evidence="4">
    <location>
        <position position="44"/>
    </location>
    <ligand>
        <name>Mg(2+)</name>
        <dbReference type="ChEBI" id="CHEBI:18420"/>
    </ligand>
</feature>
<keyword evidence="8" id="KW-1185">Reference proteome</keyword>
<comment type="function">
    <text evidence="2 4">Poorly processive, error-prone DNA polymerase involved in untargeted mutagenesis. Copies undamaged DNA at stalled replication forks, which arise in vivo from mismatched or misaligned primer ends. These misaligned primers can be extended by PolIV. Exhibits no 3'-5' exonuclease (proofreading) activity. May be involved in translesional synthesis, in conjunction with the beta clamp from PolIII.</text>
</comment>
<dbReference type="EC" id="2.7.7.7" evidence="4"/>
<dbReference type="Gene3D" id="3.30.70.270">
    <property type="match status" value="1"/>
</dbReference>
<dbReference type="NCBIfam" id="NF002677">
    <property type="entry name" value="PRK02406.1"/>
    <property type="match status" value="1"/>
</dbReference>
<comment type="catalytic activity">
    <reaction evidence="3 4">
        <text>DNA(n) + a 2'-deoxyribonucleoside 5'-triphosphate = DNA(n+1) + diphosphate</text>
        <dbReference type="Rhea" id="RHEA:22508"/>
        <dbReference type="Rhea" id="RHEA-COMP:17339"/>
        <dbReference type="Rhea" id="RHEA-COMP:17340"/>
        <dbReference type="ChEBI" id="CHEBI:33019"/>
        <dbReference type="ChEBI" id="CHEBI:61560"/>
        <dbReference type="ChEBI" id="CHEBI:173112"/>
        <dbReference type="EC" id="2.7.7.7"/>
    </reaction>
</comment>
<feature type="domain" description="UmuC" evidence="6">
    <location>
        <begin position="40"/>
        <end position="222"/>
    </location>
</feature>
<comment type="cofactor">
    <cofactor evidence="4">
        <name>Mg(2+)</name>
        <dbReference type="ChEBI" id="CHEBI:18420"/>
    </cofactor>
    <text evidence="4">Binds 2 magnesium ions per subunit.</text>
</comment>
<dbReference type="RefSeq" id="WP_179815566.1">
    <property type="nucleotide sequence ID" value="NZ_JACBZD010000001.1"/>
</dbReference>
<dbReference type="HAMAP" id="MF_01113">
    <property type="entry name" value="DNApol_IV"/>
    <property type="match status" value="1"/>
</dbReference>
<dbReference type="GO" id="GO:0009432">
    <property type="term" value="P:SOS response"/>
    <property type="evidence" value="ECO:0007669"/>
    <property type="project" value="TreeGrafter"/>
</dbReference>
<comment type="subcellular location">
    <subcellularLocation>
        <location evidence="4">Cytoplasm</location>
    </subcellularLocation>
</comment>
<keyword evidence="4" id="KW-0227">DNA damage</keyword>
<feature type="binding site" evidence="4">
    <location>
        <position position="138"/>
    </location>
    <ligand>
        <name>Mg(2+)</name>
        <dbReference type="ChEBI" id="CHEBI:18420"/>
    </ligand>
</feature>
<evidence type="ECO:0000256" key="4">
    <source>
        <dbReference type="HAMAP-Rule" id="MF_01113"/>
    </source>
</evidence>
<keyword evidence="4" id="KW-0515">Mutator protein</keyword>
<comment type="caution">
    <text evidence="7">The sequence shown here is derived from an EMBL/GenBank/DDBJ whole genome shotgun (WGS) entry which is preliminary data.</text>
</comment>
<keyword evidence="4" id="KW-0234">DNA repair</keyword>
<dbReference type="Proteomes" id="UP000567795">
    <property type="component" value="Unassembled WGS sequence"/>
</dbReference>
<feature type="active site" evidence="4">
    <location>
        <position position="139"/>
    </location>
</feature>
<dbReference type="GO" id="GO:0003684">
    <property type="term" value="F:damaged DNA binding"/>
    <property type="evidence" value="ECO:0007669"/>
    <property type="project" value="InterPro"/>
</dbReference>
<comment type="subunit">
    <text evidence="4">Monomer.</text>
</comment>
<dbReference type="AlphaFoldDB" id="A0A852ZZ33"/>
<dbReference type="CDD" id="cd03586">
    <property type="entry name" value="PolY_Pol_IV_kappa"/>
    <property type="match status" value="1"/>
</dbReference>
<dbReference type="Gene3D" id="3.30.1490.100">
    <property type="entry name" value="DNA polymerase, Y-family, little finger domain"/>
    <property type="match status" value="1"/>
</dbReference>
<evidence type="ECO:0000256" key="3">
    <source>
        <dbReference type="ARBA" id="ARBA00049244"/>
    </source>
</evidence>
<dbReference type="InterPro" id="IPR043128">
    <property type="entry name" value="Rev_trsase/Diguanyl_cyclase"/>
</dbReference>
<keyword evidence="4" id="KW-0460">Magnesium</keyword>
<evidence type="ECO:0000256" key="1">
    <source>
        <dbReference type="ARBA" id="ARBA00010945"/>
    </source>
</evidence>
<dbReference type="InterPro" id="IPR050116">
    <property type="entry name" value="DNA_polymerase-Y"/>
</dbReference>
<keyword evidence="4 7" id="KW-0548">Nucleotidyltransferase</keyword>
<dbReference type="InterPro" id="IPR022880">
    <property type="entry name" value="DNApol_IV"/>
</dbReference>
<evidence type="ECO:0000256" key="5">
    <source>
        <dbReference type="SAM" id="MobiDB-lite"/>
    </source>
</evidence>
<evidence type="ECO:0000313" key="8">
    <source>
        <dbReference type="Proteomes" id="UP000567795"/>
    </source>
</evidence>